<evidence type="ECO:0000256" key="1">
    <source>
        <dbReference type="ARBA" id="ARBA00022676"/>
    </source>
</evidence>
<evidence type="ECO:0000313" key="4">
    <source>
        <dbReference type="EMBL" id="KAH0902659.1"/>
    </source>
</evidence>
<name>A0ABQ8BCW6_BRANA</name>
<keyword evidence="3" id="KW-0812">Transmembrane</keyword>
<keyword evidence="3" id="KW-0472">Membrane</keyword>
<gene>
    <name evidence="4" type="ORF">HID58_042162</name>
</gene>
<accession>A0ABQ8BCW6</accession>
<comment type="caution">
    <text evidence="4">The sequence shown here is derived from an EMBL/GenBank/DDBJ whole genome shotgun (WGS) entry which is preliminary data.</text>
</comment>
<feature type="transmembrane region" description="Helical" evidence="3">
    <location>
        <begin position="330"/>
        <end position="350"/>
    </location>
</feature>
<feature type="transmembrane region" description="Helical" evidence="3">
    <location>
        <begin position="371"/>
        <end position="392"/>
    </location>
</feature>
<dbReference type="Proteomes" id="UP000824890">
    <property type="component" value="Unassembled WGS sequence"/>
</dbReference>
<reference evidence="4 5" key="1">
    <citation type="submission" date="2021-05" db="EMBL/GenBank/DDBJ databases">
        <title>Genome Assembly of Synthetic Allotetraploid Brassica napus Reveals Homoeologous Exchanges between Subgenomes.</title>
        <authorList>
            <person name="Davis J.T."/>
        </authorList>
    </citation>
    <scope>NUCLEOTIDE SEQUENCE [LARGE SCALE GENOMIC DNA]</scope>
    <source>
        <strain evidence="5">cv. Da-Ae</strain>
        <tissue evidence="4">Seedling</tissue>
    </source>
</reference>
<feature type="transmembrane region" description="Helical" evidence="3">
    <location>
        <begin position="398"/>
        <end position="417"/>
    </location>
</feature>
<evidence type="ECO:0008006" key="6">
    <source>
        <dbReference type="Google" id="ProtNLM"/>
    </source>
</evidence>
<keyword evidence="5" id="KW-1185">Reference proteome</keyword>
<keyword evidence="3" id="KW-1133">Transmembrane helix</keyword>
<dbReference type="InterPro" id="IPR050587">
    <property type="entry name" value="GNT1/Glycosyltrans_8"/>
</dbReference>
<evidence type="ECO:0000313" key="5">
    <source>
        <dbReference type="Proteomes" id="UP000824890"/>
    </source>
</evidence>
<dbReference type="EMBL" id="JAGKQM010000011">
    <property type="protein sequence ID" value="KAH0902659.1"/>
    <property type="molecule type" value="Genomic_DNA"/>
</dbReference>
<proteinExistence type="predicted"/>
<keyword evidence="2" id="KW-0464">Manganese</keyword>
<dbReference type="SUPFAM" id="SSF53448">
    <property type="entry name" value="Nucleotide-diphospho-sugar transferases"/>
    <property type="match status" value="1"/>
</dbReference>
<feature type="transmembrane region" description="Helical" evidence="3">
    <location>
        <begin position="424"/>
        <end position="443"/>
    </location>
</feature>
<evidence type="ECO:0000256" key="2">
    <source>
        <dbReference type="ARBA" id="ARBA00023211"/>
    </source>
</evidence>
<sequence>MSDPLEAENANAMTMVMERGLQTRRPEHKNAYATMMYMGTPRDYEFYVATRVLIRSLKGHHVNADIVVIASLDVPLNWIHNLCLDGRLAAVPRLTAVIILNWCSQALTHVRPPNFRVDRLIPQLDGAKVVRVENLENPYKKQTNFDNRFKLSLNKLYAWSLSNYDRVVMLDADNLFLKSTDELFQCGSFCAVFINPCIFHTGLFVLQPSMEVFRDMIRELEVKRDNPDGADQGFLVSYFSDLLNQPLFRPPNNRSTVLIGHFRLPLGYQMDATYYYLKLRWNVPCGPNSVITFPGAVWLKPWYWWSWPVLPLGISWHHQRCYTISYSAEMPWVLIQAMFYLGIILVTRLTRSSMSKLCHRRSDKNLTAFKMVALLLILSAYIIPSFIIPQTIHPLMGWSLYLTGSFAFSSIPINAFLLPVLHVLTPWLGILGTLLVMAFPSYPDGVVRALSVFGYAFCCAPFLWVSFVKITSHLQILIDKEVLFPRLGESGSSSSLSKLY</sequence>
<organism evidence="4 5">
    <name type="scientific">Brassica napus</name>
    <name type="common">Rape</name>
    <dbReference type="NCBI Taxonomy" id="3708"/>
    <lineage>
        <taxon>Eukaryota</taxon>
        <taxon>Viridiplantae</taxon>
        <taxon>Streptophyta</taxon>
        <taxon>Embryophyta</taxon>
        <taxon>Tracheophyta</taxon>
        <taxon>Spermatophyta</taxon>
        <taxon>Magnoliopsida</taxon>
        <taxon>eudicotyledons</taxon>
        <taxon>Gunneridae</taxon>
        <taxon>Pentapetalae</taxon>
        <taxon>rosids</taxon>
        <taxon>malvids</taxon>
        <taxon>Brassicales</taxon>
        <taxon>Brassicaceae</taxon>
        <taxon>Brassiceae</taxon>
        <taxon>Brassica</taxon>
    </lineage>
</organism>
<keyword evidence="1" id="KW-0808">Transferase</keyword>
<dbReference type="PANTHER" id="PTHR11183">
    <property type="entry name" value="GLYCOGENIN SUBFAMILY MEMBER"/>
    <property type="match status" value="1"/>
</dbReference>
<keyword evidence="1" id="KW-0328">Glycosyltransferase</keyword>
<protein>
    <recommendedName>
        <fullName evidence="6">Glucuronosyltransferase PGSIP8</fullName>
    </recommendedName>
</protein>
<evidence type="ECO:0000256" key="3">
    <source>
        <dbReference type="SAM" id="Phobius"/>
    </source>
</evidence>
<dbReference type="Gene3D" id="3.90.550.10">
    <property type="entry name" value="Spore Coat Polysaccharide Biosynthesis Protein SpsA, Chain A"/>
    <property type="match status" value="1"/>
</dbReference>
<dbReference type="InterPro" id="IPR029044">
    <property type="entry name" value="Nucleotide-diphossugar_trans"/>
</dbReference>
<feature type="transmembrane region" description="Helical" evidence="3">
    <location>
        <begin position="449"/>
        <end position="468"/>
    </location>
</feature>